<evidence type="ECO:0000256" key="1">
    <source>
        <dbReference type="ARBA" id="ARBA00022679"/>
    </source>
</evidence>
<dbReference type="PANTHER" id="PTHR46401:SF2">
    <property type="entry name" value="GLYCOSYLTRANSFERASE WBBK-RELATED"/>
    <property type="match status" value="1"/>
</dbReference>
<organism evidence="4 5">
    <name type="scientific">Marinigracilibium pacificum</name>
    <dbReference type="NCBI Taxonomy" id="2729599"/>
    <lineage>
        <taxon>Bacteria</taxon>
        <taxon>Pseudomonadati</taxon>
        <taxon>Bacteroidota</taxon>
        <taxon>Cytophagia</taxon>
        <taxon>Cytophagales</taxon>
        <taxon>Flammeovirgaceae</taxon>
        <taxon>Marinigracilibium</taxon>
    </lineage>
</organism>
<sequence length="375" mass="42780">MRIAIEAQRLFRPKKHGMEVVTLELIKAMQELGPSDEIRVFIKDDKDDQCLHNSNNVIIHKTSSHNYPYWEQVLLPKLVGKFKPDILHCTSNTGPLIGGTPIILTLHDIIYLESINFDGTPYQNFGNIYRRFIVPQIVSKAKKIITVSEFEKEKIIKKLNLPEDKISVVYNAKSEKFKKIDDLDLLESFKVAHNLPDKFILFLGNTAPKKNTPSMIKAYCEYLERSSNGLKMVVLDLKEEVLNKILADQGFNKFREYFVLPGYIRASEMPLIYNLAELYVYPSLRESFGLPIVEAMACNTPVITSNTSSMPEVAGGAAKLIDPFNHSTITEALLELADNEEKKEDLKIQGLKRSSFFSWENAAGQMLKYYHELIN</sequence>
<keyword evidence="5" id="KW-1185">Reference proteome</keyword>
<reference evidence="4 5" key="1">
    <citation type="submission" date="2020-04" db="EMBL/GenBank/DDBJ databases">
        <title>Flammeovirgaceae bacterium KN852 isolated from deep sea.</title>
        <authorList>
            <person name="Zhang D.-C."/>
        </authorList>
    </citation>
    <scope>NUCLEOTIDE SEQUENCE [LARGE SCALE GENOMIC DNA]</scope>
    <source>
        <strain evidence="4 5">KN852</strain>
    </source>
</reference>
<dbReference type="GO" id="GO:0016757">
    <property type="term" value="F:glycosyltransferase activity"/>
    <property type="evidence" value="ECO:0007669"/>
    <property type="project" value="InterPro"/>
</dbReference>
<protein>
    <submittedName>
        <fullName evidence="4">Glycosyltransferase family 4 protein</fullName>
    </submittedName>
</protein>
<comment type="caution">
    <text evidence="4">The sequence shown here is derived from an EMBL/GenBank/DDBJ whole genome shotgun (WGS) entry which is preliminary data.</text>
</comment>
<proteinExistence type="predicted"/>
<dbReference type="Pfam" id="PF00534">
    <property type="entry name" value="Glycos_transf_1"/>
    <property type="match status" value="1"/>
</dbReference>
<dbReference type="EMBL" id="JABBNU010000001">
    <property type="protein sequence ID" value="NMM47234.1"/>
    <property type="molecule type" value="Genomic_DNA"/>
</dbReference>
<accession>A0A848IYA9</accession>
<dbReference type="Pfam" id="PF13439">
    <property type="entry name" value="Glyco_transf_4"/>
    <property type="match status" value="1"/>
</dbReference>
<dbReference type="SUPFAM" id="SSF53756">
    <property type="entry name" value="UDP-Glycosyltransferase/glycogen phosphorylase"/>
    <property type="match status" value="1"/>
</dbReference>
<dbReference type="CDD" id="cd03809">
    <property type="entry name" value="GT4_MtfB-like"/>
    <property type="match status" value="1"/>
</dbReference>
<evidence type="ECO:0000313" key="5">
    <source>
        <dbReference type="Proteomes" id="UP000559010"/>
    </source>
</evidence>
<evidence type="ECO:0000313" key="4">
    <source>
        <dbReference type="EMBL" id="NMM47234.1"/>
    </source>
</evidence>
<dbReference type="AlphaFoldDB" id="A0A848IYA9"/>
<dbReference type="InterPro" id="IPR028098">
    <property type="entry name" value="Glyco_trans_4-like_N"/>
</dbReference>
<gene>
    <name evidence="4" type="ORF">HH304_02410</name>
</gene>
<dbReference type="Proteomes" id="UP000559010">
    <property type="component" value="Unassembled WGS sequence"/>
</dbReference>
<feature type="domain" description="Glycosyltransferase subfamily 4-like N-terminal" evidence="3">
    <location>
        <begin position="17"/>
        <end position="171"/>
    </location>
</feature>
<dbReference type="PANTHER" id="PTHR46401">
    <property type="entry name" value="GLYCOSYLTRANSFERASE WBBK-RELATED"/>
    <property type="match status" value="1"/>
</dbReference>
<dbReference type="RefSeq" id="WP_169677843.1">
    <property type="nucleotide sequence ID" value="NZ_JABBNU010000001.1"/>
</dbReference>
<name>A0A848IYA9_9BACT</name>
<keyword evidence="1 4" id="KW-0808">Transferase</keyword>
<dbReference type="GO" id="GO:0009103">
    <property type="term" value="P:lipopolysaccharide biosynthetic process"/>
    <property type="evidence" value="ECO:0007669"/>
    <property type="project" value="TreeGrafter"/>
</dbReference>
<dbReference type="InterPro" id="IPR001296">
    <property type="entry name" value="Glyco_trans_1"/>
</dbReference>
<evidence type="ECO:0000259" key="2">
    <source>
        <dbReference type="Pfam" id="PF00534"/>
    </source>
</evidence>
<dbReference type="Gene3D" id="3.40.50.2000">
    <property type="entry name" value="Glycogen Phosphorylase B"/>
    <property type="match status" value="2"/>
</dbReference>
<feature type="domain" description="Glycosyl transferase family 1" evidence="2">
    <location>
        <begin position="188"/>
        <end position="351"/>
    </location>
</feature>
<evidence type="ECO:0000259" key="3">
    <source>
        <dbReference type="Pfam" id="PF13439"/>
    </source>
</evidence>